<protein>
    <submittedName>
        <fullName evidence="2">Uncharacterized protein</fullName>
    </submittedName>
</protein>
<dbReference type="RefSeq" id="WP_095373739.1">
    <property type="nucleotide sequence ID" value="NZ_CP022984.1"/>
</dbReference>
<dbReference type="OrthoDB" id="1726708at2"/>
<proteinExistence type="predicted"/>
<keyword evidence="2" id="KW-0614">Plasmid</keyword>
<name>A0A286R814_9BACI</name>
<geneLocation type="plasmid" evidence="3">
    <name>pbkbdgp4a</name>
</geneLocation>
<dbReference type="InterPro" id="IPR004995">
    <property type="entry name" value="Spore_Ger"/>
</dbReference>
<dbReference type="GO" id="GO:0009847">
    <property type="term" value="P:spore germination"/>
    <property type="evidence" value="ECO:0007669"/>
    <property type="project" value="InterPro"/>
</dbReference>
<dbReference type="KEGG" id="bko:CKF48_23115"/>
<dbReference type="EMBL" id="CP022984">
    <property type="protein sequence ID" value="ASV70181.1"/>
    <property type="molecule type" value="Genomic_DNA"/>
</dbReference>
<reference evidence="2 3" key="1">
    <citation type="submission" date="2017-08" db="EMBL/GenBank/DDBJ databases">
        <title>Complete Genome Sequence of Bacillus kochii Oregon-R-modENCODE STRAIN BDGP4, isolated from Drosophila melanogaster gut.</title>
        <authorList>
            <person name="Wan K.H."/>
            <person name="Yu C."/>
            <person name="Park S."/>
            <person name="Hammonds A.S."/>
            <person name="Booth B.W."/>
            <person name="Celniker S.E."/>
        </authorList>
    </citation>
    <scope>NUCLEOTIDE SEQUENCE [LARGE SCALE GENOMIC DNA]</scope>
    <source>
        <strain evidence="2 3">BDGP4</strain>
        <plasmid evidence="3">pbkbdgp4a</plasmid>
    </source>
</reference>
<dbReference type="Proteomes" id="UP000215137">
    <property type="component" value="Plasmid pBkBDGP4A"/>
</dbReference>
<gene>
    <name evidence="2" type="ORF">CKF48_23115</name>
</gene>
<dbReference type="AlphaFoldDB" id="A0A286R814"/>
<evidence type="ECO:0000313" key="2">
    <source>
        <dbReference type="EMBL" id="ASV70181.1"/>
    </source>
</evidence>
<evidence type="ECO:0000256" key="1">
    <source>
        <dbReference type="ARBA" id="ARBA00023136"/>
    </source>
</evidence>
<evidence type="ECO:0000313" key="3">
    <source>
        <dbReference type="Proteomes" id="UP000215137"/>
    </source>
</evidence>
<organism evidence="2 3">
    <name type="scientific">Cytobacillus kochii</name>
    <dbReference type="NCBI Taxonomy" id="859143"/>
    <lineage>
        <taxon>Bacteria</taxon>
        <taxon>Bacillati</taxon>
        <taxon>Bacillota</taxon>
        <taxon>Bacilli</taxon>
        <taxon>Bacillales</taxon>
        <taxon>Bacillaceae</taxon>
        <taxon>Cytobacillus</taxon>
    </lineage>
</organism>
<dbReference type="Pfam" id="PF03323">
    <property type="entry name" value="GerA"/>
    <property type="match status" value="1"/>
</dbReference>
<dbReference type="GO" id="GO:0016020">
    <property type="term" value="C:membrane"/>
    <property type="evidence" value="ECO:0007669"/>
    <property type="project" value="InterPro"/>
</dbReference>
<accession>A0A286R814</accession>
<keyword evidence="1" id="KW-0472">Membrane</keyword>
<keyword evidence="3" id="KW-1185">Reference proteome</keyword>
<sequence length="123" mass="14696">MKLKELLKNDDFIQREVSKETSEKITLFYFKSICDEKKINDNIISSFYGTTHMAEFEDYIMSFEEWSLIDEEKIAVEKVFSGCLIILLEHKFYSVKLENFETRAIRGPADKTQILYDKELFRR</sequence>